<evidence type="ECO:0000313" key="8">
    <source>
        <dbReference type="EMBL" id="ESO02685.1"/>
    </source>
</evidence>
<dbReference type="PANTHER" id="PTHR22536">
    <property type="entry name" value="LUNG CANCER METASTASIS-RELATED LCMR1 PROTEIN"/>
    <property type="match status" value="1"/>
</dbReference>
<dbReference type="EnsemblMetazoa" id="HelroT188804">
    <property type="protein sequence ID" value="HelroP188804"/>
    <property type="gene ID" value="HelroG188804"/>
</dbReference>
<reference evidence="8 10" key="2">
    <citation type="journal article" date="2013" name="Nature">
        <title>Insights into bilaterian evolution from three spiralian genomes.</title>
        <authorList>
            <person name="Simakov O."/>
            <person name="Marletaz F."/>
            <person name="Cho S.J."/>
            <person name="Edsinger-Gonzales E."/>
            <person name="Havlak P."/>
            <person name="Hellsten U."/>
            <person name="Kuo D.H."/>
            <person name="Larsson T."/>
            <person name="Lv J."/>
            <person name="Arendt D."/>
            <person name="Savage R."/>
            <person name="Osoegawa K."/>
            <person name="de Jong P."/>
            <person name="Grimwood J."/>
            <person name="Chapman J.A."/>
            <person name="Shapiro H."/>
            <person name="Aerts A."/>
            <person name="Otillar R.P."/>
            <person name="Terry A.Y."/>
            <person name="Boore J.L."/>
            <person name="Grigoriev I.V."/>
            <person name="Lindberg D.R."/>
            <person name="Seaver E.C."/>
            <person name="Weisblat D.A."/>
            <person name="Putnam N.H."/>
            <person name="Rokhsar D.S."/>
        </authorList>
    </citation>
    <scope>NUCLEOTIDE SEQUENCE</scope>
</reference>
<feature type="region of interest" description="Disordered" evidence="7">
    <location>
        <begin position="1"/>
        <end position="33"/>
    </location>
</feature>
<dbReference type="PANTHER" id="PTHR22536:SF1">
    <property type="entry name" value="MEDIATOR OF RNA POLYMERASE II TRANSCRIPTION SUBUNIT 19"/>
    <property type="match status" value="1"/>
</dbReference>
<evidence type="ECO:0000256" key="6">
    <source>
        <dbReference type="RuleBase" id="RU364151"/>
    </source>
</evidence>
<feature type="compositionally biased region" description="Low complexity" evidence="7">
    <location>
        <begin position="9"/>
        <end position="20"/>
    </location>
</feature>
<evidence type="ECO:0000256" key="2">
    <source>
        <dbReference type="ARBA" id="ARBA00009259"/>
    </source>
</evidence>
<reference evidence="10" key="1">
    <citation type="submission" date="2012-12" db="EMBL/GenBank/DDBJ databases">
        <authorList>
            <person name="Hellsten U."/>
            <person name="Grimwood J."/>
            <person name="Chapman J.A."/>
            <person name="Shapiro H."/>
            <person name="Aerts A."/>
            <person name="Otillar R.P."/>
            <person name="Terry A.Y."/>
            <person name="Boore J.L."/>
            <person name="Simakov O."/>
            <person name="Marletaz F."/>
            <person name="Cho S.-J."/>
            <person name="Edsinger-Gonzales E."/>
            <person name="Havlak P."/>
            <person name="Kuo D.-H."/>
            <person name="Larsson T."/>
            <person name="Lv J."/>
            <person name="Arendt D."/>
            <person name="Savage R."/>
            <person name="Osoegawa K."/>
            <person name="de Jong P."/>
            <person name="Lindberg D.R."/>
            <person name="Seaver E.C."/>
            <person name="Weisblat D.A."/>
            <person name="Putnam N.H."/>
            <person name="Grigoriev I.V."/>
            <person name="Rokhsar D.S."/>
        </authorList>
    </citation>
    <scope>NUCLEOTIDE SEQUENCE</scope>
</reference>
<comment type="function">
    <text evidence="6">Component of the Mediator complex, a coactivator involved in the regulated transcription of nearly all RNA polymerase II-dependent genes. Mediator functions as a bridge to convey information from gene-specific regulatory proteins to the basal RNA polymerase II transcription machinery. Mediator is recruited to promoters by direct interactions with regulatory proteins and serves as a scaffold for the assembly of a functional preinitiation complex with RNA polymerase II and the general transcription factors.</text>
</comment>
<sequence>MSDISRQNSPKSSPRGSRSPAYPRQDTTGTLKTTITLGKKPSVFQGGTFYLMRDPPEPSDLTGLTNLMAYHGLEHSYNKFSSRKVKEELSAFLPNLPGNIDQPGSVDNSSLRLLMEKPPIVGKELIPLSGNALKGFKLYSGPLPEQYRLMHQAVQPRKKHKKSKREGKETGIPESQGNNLDGGSGSEYKKIKKNKKTDEERKKRKKEKKKRKEKEKNGGLMIQQPISLDTAATANNSNPGINSSSSSLIKLS</sequence>
<dbReference type="STRING" id="6412.T1FQD7"/>
<dbReference type="GO" id="GO:0045944">
    <property type="term" value="P:positive regulation of transcription by RNA polymerase II"/>
    <property type="evidence" value="ECO:0000318"/>
    <property type="project" value="GO_Central"/>
</dbReference>
<evidence type="ECO:0000256" key="3">
    <source>
        <dbReference type="ARBA" id="ARBA00023015"/>
    </source>
</evidence>
<reference evidence="9" key="3">
    <citation type="submission" date="2015-06" db="UniProtKB">
        <authorList>
            <consortium name="EnsemblMetazoa"/>
        </authorList>
    </citation>
    <scope>IDENTIFICATION</scope>
</reference>
<dbReference type="EMBL" id="KB096742">
    <property type="protein sequence ID" value="ESO02685.1"/>
    <property type="molecule type" value="Genomic_DNA"/>
</dbReference>
<proteinExistence type="inferred from homology"/>
<gene>
    <name evidence="9" type="primary">20211034</name>
    <name evidence="6" type="synonym">MED19</name>
    <name evidence="8" type="ORF">HELRODRAFT_188804</name>
</gene>
<dbReference type="OrthoDB" id="10044050at2759"/>
<comment type="subcellular location">
    <subcellularLocation>
        <location evidence="1 6">Nucleus</location>
    </subcellularLocation>
</comment>
<name>T1FQD7_HELRO</name>
<evidence type="ECO:0000256" key="1">
    <source>
        <dbReference type="ARBA" id="ARBA00004123"/>
    </source>
</evidence>
<comment type="subunit">
    <text evidence="6">Component of the Mediator complex.</text>
</comment>
<dbReference type="HOGENOM" id="CLU_098332_1_0_1"/>
<dbReference type="eggNOG" id="KOG4043">
    <property type="taxonomic scope" value="Eukaryota"/>
</dbReference>
<evidence type="ECO:0000313" key="10">
    <source>
        <dbReference type="Proteomes" id="UP000015101"/>
    </source>
</evidence>
<dbReference type="OMA" id="QRFCGSK"/>
<organism evidence="9 10">
    <name type="scientific">Helobdella robusta</name>
    <name type="common">Californian leech</name>
    <dbReference type="NCBI Taxonomy" id="6412"/>
    <lineage>
        <taxon>Eukaryota</taxon>
        <taxon>Metazoa</taxon>
        <taxon>Spiralia</taxon>
        <taxon>Lophotrochozoa</taxon>
        <taxon>Annelida</taxon>
        <taxon>Clitellata</taxon>
        <taxon>Hirudinea</taxon>
        <taxon>Rhynchobdellida</taxon>
        <taxon>Glossiphoniidae</taxon>
        <taxon>Helobdella</taxon>
    </lineage>
</organism>
<evidence type="ECO:0000256" key="7">
    <source>
        <dbReference type="SAM" id="MobiDB-lite"/>
    </source>
</evidence>
<keyword evidence="3 6" id="KW-0805">Transcription regulation</keyword>
<keyword evidence="6" id="KW-0010">Activator</keyword>
<feature type="compositionally biased region" description="Basic residues" evidence="7">
    <location>
        <begin position="156"/>
        <end position="165"/>
    </location>
</feature>
<dbReference type="InParanoid" id="T1FQD7"/>
<dbReference type="EMBL" id="AMQM01000987">
    <property type="status" value="NOT_ANNOTATED_CDS"/>
    <property type="molecule type" value="Genomic_DNA"/>
</dbReference>
<dbReference type="GO" id="GO:0003712">
    <property type="term" value="F:transcription coregulator activity"/>
    <property type="evidence" value="ECO:0007669"/>
    <property type="project" value="InterPro"/>
</dbReference>
<keyword evidence="4 6" id="KW-0804">Transcription</keyword>
<accession>T1FQD7</accession>
<feature type="region of interest" description="Disordered" evidence="7">
    <location>
        <begin position="153"/>
        <end position="252"/>
    </location>
</feature>
<keyword evidence="5 6" id="KW-0539">Nucleus</keyword>
<dbReference type="AlphaFoldDB" id="T1FQD7"/>
<dbReference type="RefSeq" id="XP_009020093.1">
    <property type="nucleotide sequence ID" value="XM_009021845.1"/>
</dbReference>
<dbReference type="FunCoup" id="T1FQD7">
    <property type="interactions" value="100"/>
</dbReference>
<evidence type="ECO:0000313" key="9">
    <source>
        <dbReference type="EnsemblMetazoa" id="HelroP188804"/>
    </source>
</evidence>
<protein>
    <recommendedName>
        <fullName evidence="6">Mediator of RNA polymerase II transcription subunit 19</fullName>
    </recommendedName>
    <alternativeName>
        <fullName evidence="6">Mediator complex subunit 19</fullName>
    </alternativeName>
</protein>
<feature type="compositionally biased region" description="Low complexity" evidence="7">
    <location>
        <begin position="235"/>
        <end position="252"/>
    </location>
</feature>
<comment type="similarity">
    <text evidence="2 6">Belongs to the Mediator complex subunit 19 family.</text>
</comment>
<dbReference type="Proteomes" id="UP000015101">
    <property type="component" value="Unassembled WGS sequence"/>
</dbReference>
<evidence type="ECO:0000256" key="4">
    <source>
        <dbReference type="ARBA" id="ARBA00023163"/>
    </source>
</evidence>
<dbReference type="GO" id="GO:0016592">
    <property type="term" value="C:mediator complex"/>
    <property type="evidence" value="ECO:0000318"/>
    <property type="project" value="GO_Central"/>
</dbReference>
<feature type="compositionally biased region" description="Basic residues" evidence="7">
    <location>
        <begin position="202"/>
        <end position="213"/>
    </location>
</feature>
<dbReference type="CTD" id="20211034"/>
<dbReference type="GeneID" id="20211034"/>
<dbReference type="InterPro" id="IPR019403">
    <property type="entry name" value="Mediator_Med19_met"/>
</dbReference>
<feature type="compositionally biased region" description="Polar residues" evidence="7">
    <location>
        <begin position="224"/>
        <end position="234"/>
    </location>
</feature>
<evidence type="ECO:0000256" key="5">
    <source>
        <dbReference type="ARBA" id="ARBA00023242"/>
    </source>
</evidence>
<dbReference type="Pfam" id="PF10278">
    <property type="entry name" value="Med19"/>
    <property type="match status" value="1"/>
</dbReference>
<dbReference type="KEGG" id="hro:HELRODRAFT_188804"/>
<keyword evidence="10" id="KW-1185">Reference proteome</keyword>